<keyword evidence="3" id="KW-0411">Iron-sulfur</keyword>
<dbReference type="InterPro" id="IPR036188">
    <property type="entry name" value="FAD/NAD-bd_sf"/>
</dbReference>
<dbReference type="PANTHER" id="PTHR42783:SF3">
    <property type="entry name" value="GLUTAMATE SYNTHASE [NADPH] SMALL CHAIN-RELATED"/>
    <property type="match status" value="1"/>
</dbReference>
<dbReference type="InterPro" id="IPR017896">
    <property type="entry name" value="4Fe4S_Fe-S-bd"/>
</dbReference>
<evidence type="ECO:0000256" key="2">
    <source>
        <dbReference type="ARBA" id="ARBA00023004"/>
    </source>
</evidence>
<organism evidence="5 6">
    <name type="scientific">Candidatus Polarisedimenticola svalbardensis</name>
    <dbReference type="NCBI Taxonomy" id="2886004"/>
    <lineage>
        <taxon>Bacteria</taxon>
        <taxon>Pseudomonadati</taxon>
        <taxon>Acidobacteriota</taxon>
        <taxon>Candidatus Polarisedimenticolia</taxon>
        <taxon>Candidatus Polarisedimenticolales</taxon>
        <taxon>Candidatus Polarisedimenticolaceae</taxon>
        <taxon>Candidatus Polarisedimenticola</taxon>
    </lineage>
</organism>
<dbReference type="Pfam" id="PF12838">
    <property type="entry name" value="Fer4_7"/>
    <property type="match status" value="1"/>
</dbReference>
<comment type="caution">
    <text evidence="5">The sequence shown here is derived from an EMBL/GenBank/DDBJ whole genome shotgun (WGS) entry which is preliminary data.</text>
</comment>
<dbReference type="SUPFAM" id="SSF51971">
    <property type="entry name" value="Nucleotide-binding domain"/>
    <property type="match status" value="1"/>
</dbReference>
<accession>A0A8J6XUE9</accession>
<gene>
    <name evidence="5" type="ORF">IFK94_11485</name>
</gene>
<dbReference type="SUPFAM" id="SSF46548">
    <property type="entry name" value="alpha-helical ferredoxin"/>
    <property type="match status" value="1"/>
</dbReference>
<dbReference type="GO" id="GO:0016491">
    <property type="term" value="F:oxidoreductase activity"/>
    <property type="evidence" value="ECO:0007669"/>
    <property type="project" value="InterPro"/>
</dbReference>
<dbReference type="GO" id="GO:0051536">
    <property type="term" value="F:iron-sulfur cluster binding"/>
    <property type="evidence" value="ECO:0007669"/>
    <property type="project" value="UniProtKB-KW"/>
</dbReference>
<reference evidence="5 6" key="1">
    <citation type="submission" date="2020-08" db="EMBL/GenBank/DDBJ databases">
        <title>Acidobacteriota in marine sediments use diverse sulfur dissimilation pathways.</title>
        <authorList>
            <person name="Wasmund K."/>
        </authorList>
    </citation>
    <scope>NUCLEOTIDE SEQUENCE [LARGE SCALE GENOMIC DNA]</scope>
    <source>
        <strain evidence="5">MAG AM4</strain>
    </source>
</reference>
<dbReference type="Gene3D" id="3.50.50.60">
    <property type="entry name" value="FAD/NAD(P)-binding domain"/>
    <property type="match status" value="2"/>
</dbReference>
<dbReference type="GO" id="GO:0046872">
    <property type="term" value="F:metal ion binding"/>
    <property type="evidence" value="ECO:0007669"/>
    <property type="project" value="UniProtKB-KW"/>
</dbReference>
<evidence type="ECO:0000259" key="4">
    <source>
        <dbReference type="PROSITE" id="PS51379"/>
    </source>
</evidence>
<dbReference type="Pfam" id="PF07992">
    <property type="entry name" value="Pyr_redox_2"/>
    <property type="match status" value="1"/>
</dbReference>
<evidence type="ECO:0000313" key="5">
    <source>
        <dbReference type="EMBL" id="MBD3868737.1"/>
    </source>
</evidence>
<protein>
    <submittedName>
        <fullName evidence="5">FAD-dependent oxidoreductase</fullName>
    </submittedName>
</protein>
<dbReference type="EMBL" id="JACXWD010000041">
    <property type="protein sequence ID" value="MBD3868737.1"/>
    <property type="molecule type" value="Genomic_DNA"/>
</dbReference>
<feature type="domain" description="4Fe-4S ferredoxin-type" evidence="4">
    <location>
        <begin position="577"/>
        <end position="607"/>
    </location>
</feature>
<dbReference type="AlphaFoldDB" id="A0A8J6XUE9"/>
<dbReference type="InterPro" id="IPR017900">
    <property type="entry name" value="4Fe4S_Fe_S_CS"/>
</dbReference>
<keyword evidence="1" id="KW-0479">Metal-binding</keyword>
<dbReference type="SUPFAM" id="SSF54862">
    <property type="entry name" value="4Fe-4S ferredoxins"/>
    <property type="match status" value="1"/>
</dbReference>
<dbReference type="Proteomes" id="UP000648239">
    <property type="component" value="Unassembled WGS sequence"/>
</dbReference>
<proteinExistence type="predicted"/>
<sequence>MLPPEKVDLQWLEANVPCKGACPVGTDAGRYVALIAEGRFREAYAVARRPNPLASICGRICAAPCEDACRRGELDAPVAIRALKRFVTERFGVESMIDLDMVKEIYGKRGLLYPDDRIAVVGAGPAGLAAAHDLALLGYPVTVFEAQPVAGGMLRLGIPEYRLPRELIKLEVNAILSLGVEIRVNQRMGRDYSLADLRSDGYRAVFLAVGAHKGRELAIPGVELDGVVNGVDFLLNANMGYRLELGQRIVVVGGGNVALDVARTALRTTPPEEVVNPEINIVTALDIARSAIRFGVRDVHIVSLESADEMPAAPEEIEQAAEEGITFNPGRGPVRVLGDGGRVVGLETIQCSAVFDGKGRFNPSFVPGTELAMAADSVILAIGQTCDLSFIRPEDGIELTARGTIAVNTETLATSAPGIYSGGDVAFGPRLAINAVADGRRAASSIHSYLQGSLAPHRSVEVVLRPLDGYNRERDFEGIPRVDPPTLPTGRRVGIAEVEQGYSEKDAREQASRCLRCWVNTVFHQDADEGTECILCGGCADVCPESCIEFAPVSDIAIAAGLGPEIDSEFGEDSDGGVALIKDETICIRCGLCALRCPPGTIRMEAYTLEEANHVEQG</sequence>
<dbReference type="PROSITE" id="PS51379">
    <property type="entry name" value="4FE4S_FER_2"/>
    <property type="match status" value="2"/>
</dbReference>
<evidence type="ECO:0000256" key="1">
    <source>
        <dbReference type="ARBA" id="ARBA00022723"/>
    </source>
</evidence>
<feature type="domain" description="4Fe-4S ferredoxin-type" evidence="4">
    <location>
        <begin position="523"/>
        <end position="553"/>
    </location>
</feature>
<dbReference type="PANTHER" id="PTHR42783">
    <property type="entry name" value="GLUTAMATE SYNTHASE [NADPH] SMALL CHAIN"/>
    <property type="match status" value="1"/>
</dbReference>
<dbReference type="PRINTS" id="PR00419">
    <property type="entry name" value="ADXRDTASE"/>
</dbReference>
<keyword evidence="2" id="KW-0408">Iron</keyword>
<dbReference type="PROSITE" id="PS00198">
    <property type="entry name" value="4FE4S_FER_1"/>
    <property type="match status" value="2"/>
</dbReference>
<dbReference type="InterPro" id="IPR023753">
    <property type="entry name" value="FAD/NAD-binding_dom"/>
</dbReference>
<evidence type="ECO:0000313" key="6">
    <source>
        <dbReference type="Proteomes" id="UP000648239"/>
    </source>
</evidence>
<dbReference type="Gene3D" id="1.10.1060.10">
    <property type="entry name" value="Alpha-helical ferredoxin"/>
    <property type="match status" value="1"/>
</dbReference>
<dbReference type="Pfam" id="PF14691">
    <property type="entry name" value="Fer4_20"/>
    <property type="match status" value="1"/>
</dbReference>
<dbReference type="Gene3D" id="3.30.70.3270">
    <property type="match status" value="1"/>
</dbReference>
<dbReference type="InterPro" id="IPR028261">
    <property type="entry name" value="DPD_II"/>
</dbReference>
<name>A0A8J6XUE9_9BACT</name>
<dbReference type="InterPro" id="IPR009051">
    <property type="entry name" value="Helical_ferredxn"/>
</dbReference>
<evidence type="ECO:0000256" key="3">
    <source>
        <dbReference type="ARBA" id="ARBA00023014"/>
    </source>
</evidence>